<gene>
    <name evidence="1" type="ORF">Vadar_027967</name>
</gene>
<dbReference type="EMBL" id="CM037162">
    <property type="protein sequence ID" value="KAH7864296.1"/>
    <property type="molecule type" value="Genomic_DNA"/>
</dbReference>
<name>A0ACB7ZEW1_9ERIC</name>
<dbReference type="Proteomes" id="UP000828048">
    <property type="component" value="Chromosome 12"/>
</dbReference>
<organism evidence="1 2">
    <name type="scientific">Vaccinium darrowii</name>
    <dbReference type="NCBI Taxonomy" id="229202"/>
    <lineage>
        <taxon>Eukaryota</taxon>
        <taxon>Viridiplantae</taxon>
        <taxon>Streptophyta</taxon>
        <taxon>Embryophyta</taxon>
        <taxon>Tracheophyta</taxon>
        <taxon>Spermatophyta</taxon>
        <taxon>Magnoliopsida</taxon>
        <taxon>eudicotyledons</taxon>
        <taxon>Gunneridae</taxon>
        <taxon>Pentapetalae</taxon>
        <taxon>asterids</taxon>
        <taxon>Ericales</taxon>
        <taxon>Ericaceae</taxon>
        <taxon>Vaccinioideae</taxon>
        <taxon>Vaccinieae</taxon>
        <taxon>Vaccinium</taxon>
    </lineage>
</organism>
<evidence type="ECO:0000313" key="2">
    <source>
        <dbReference type="Proteomes" id="UP000828048"/>
    </source>
</evidence>
<protein>
    <submittedName>
        <fullName evidence="1">Uncharacterized protein</fullName>
    </submittedName>
</protein>
<proteinExistence type="predicted"/>
<sequence>MKLSLKAQDQHHQNPQSHHNHHQHNRTNPFLLRAKLPITVFNLPFLSSVATSDPSDLSFSLRTNFPSGPSLKLSYTPTSTSTTTATSPFSLTLKSGVSLFGSPVNSPLIISAHFTLSPQNPNPTTPTFSLQFKPQFGDFSLRKTTHSSPPQNPNPNPKPDSEVTSMGFVPLEKPLAWKDLSLDDSSSTSCKDSLLSGIAVTAKTTLPVTKRVAVNCRWGVNFPADITKKMPFLTVTKIGIERVDEVKEVKEVEVKSTNGNVGDLELLKGLCLSVGRELEVLQKENREMKQSLEDMRFGKLRGQQGWSYQGYGEGVAKKPAIGNENSGGVEQWKSKKGGGEEHGQKESKKNGNRASDVESELQRAIKAASS</sequence>
<keyword evidence="2" id="KW-1185">Reference proteome</keyword>
<comment type="caution">
    <text evidence="1">The sequence shown here is derived from an EMBL/GenBank/DDBJ whole genome shotgun (WGS) entry which is preliminary data.</text>
</comment>
<evidence type="ECO:0000313" key="1">
    <source>
        <dbReference type="EMBL" id="KAH7864296.1"/>
    </source>
</evidence>
<accession>A0ACB7ZEW1</accession>
<reference evidence="1 2" key="1">
    <citation type="journal article" date="2021" name="Hortic Res">
        <title>High-quality reference genome and annotation aids understanding of berry development for evergreen blueberry (Vaccinium darrowii).</title>
        <authorList>
            <person name="Yu J."/>
            <person name="Hulse-Kemp A.M."/>
            <person name="Babiker E."/>
            <person name="Staton M."/>
        </authorList>
    </citation>
    <scope>NUCLEOTIDE SEQUENCE [LARGE SCALE GENOMIC DNA]</scope>
    <source>
        <strain evidence="2">cv. NJ 8807/NJ 8810</strain>
        <tissue evidence="1">Young leaf</tissue>
    </source>
</reference>